<name>A0A1I5RE58_9BACI</name>
<reference evidence="6 7" key="1">
    <citation type="submission" date="2016-10" db="EMBL/GenBank/DDBJ databases">
        <authorList>
            <person name="de Groot N.N."/>
        </authorList>
    </citation>
    <scope>NUCLEOTIDE SEQUENCE [LARGE SCALE GENOMIC DNA]</scope>
    <source>
        <strain evidence="6 7">DSM 17073</strain>
    </source>
</reference>
<dbReference type="GO" id="GO:0000166">
    <property type="term" value="F:nucleotide binding"/>
    <property type="evidence" value="ECO:0007669"/>
    <property type="project" value="InterPro"/>
</dbReference>
<dbReference type="Proteomes" id="UP000321547">
    <property type="component" value="Unassembled WGS sequence"/>
</dbReference>
<dbReference type="PANTHER" id="PTHR22604:SF105">
    <property type="entry name" value="TRANS-1,2-DIHYDROBENZENE-1,2-DIOL DEHYDROGENASE"/>
    <property type="match status" value="1"/>
</dbReference>
<dbReference type="EMBL" id="FOXC01000029">
    <property type="protein sequence ID" value="SFP56755.1"/>
    <property type="molecule type" value="Genomic_DNA"/>
</dbReference>
<evidence type="ECO:0000313" key="6">
    <source>
        <dbReference type="EMBL" id="SFP56755.1"/>
    </source>
</evidence>
<dbReference type="InterPro" id="IPR055170">
    <property type="entry name" value="GFO_IDH_MocA-like_dom"/>
</dbReference>
<evidence type="ECO:0000313" key="5">
    <source>
        <dbReference type="EMBL" id="GEM02174.1"/>
    </source>
</evidence>
<reference evidence="5 8" key="2">
    <citation type="submission" date="2019-07" db="EMBL/GenBank/DDBJ databases">
        <title>Whole genome shotgun sequence of Halolactibacillus halophilus NBRC 100868.</title>
        <authorList>
            <person name="Hosoyama A."/>
            <person name="Uohara A."/>
            <person name="Ohji S."/>
            <person name="Ichikawa N."/>
        </authorList>
    </citation>
    <scope>NUCLEOTIDE SEQUENCE [LARGE SCALE GENOMIC DNA]</scope>
    <source>
        <strain evidence="5 8">NBRC 100868</strain>
    </source>
</reference>
<dbReference type="PANTHER" id="PTHR22604">
    <property type="entry name" value="OXIDOREDUCTASES"/>
    <property type="match status" value="1"/>
</dbReference>
<feature type="domain" description="GFO/IDH/MocA-like oxidoreductase" evidence="4">
    <location>
        <begin position="132"/>
        <end position="249"/>
    </location>
</feature>
<accession>A0A1I5RE58</accession>
<dbReference type="Pfam" id="PF22725">
    <property type="entry name" value="GFO_IDH_MocA_C3"/>
    <property type="match status" value="1"/>
</dbReference>
<dbReference type="EMBL" id="BJWI01000026">
    <property type="protein sequence ID" value="GEM02174.1"/>
    <property type="molecule type" value="Genomic_DNA"/>
</dbReference>
<dbReference type="Proteomes" id="UP000242243">
    <property type="component" value="Unassembled WGS sequence"/>
</dbReference>
<dbReference type="Gene3D" id="3.40.50.720">
    <property type="entry name" value="NAD(P)-binding Rossmann-like Domain"/>
    <property type="match status" value="1"/>
</dbReference>
<evidence type="ECO:0000313" key="7">
    <source>
        <dbReference type="Proteomes" id="UP000242243"/>
    </source>
</evidence>
<organism evidence="6 7">
    <name type="scientific">Halolactibacillus halophilus</name>
    <dbReference type="NCBI Taxonomy" id="306540"/>
    <lineage>
        <taxon>Bacteria</taxon>
        <taxon>Bacillati</taxon>
        <taxon>Bacillota</taxon>
        <taxon>Bacilli</taxon>
        <taxon>Bacillales</taxon>
        <taxon>Bacillaceae</taxon>
        <taxon>Halolactibacillus</taxon>
    </lineage>
</organism>
<dbReference type="Pfam" id="PF01408">
    <property type="entry name" value="GFO_IDH_MocA"/>
    <property type="match status" value="1"/>
</dbReference>
<dbReference type="RefSeq" id="WP_089832926.1">
    <property type="nucleotide sequence ID" value="NZ_BJWI01000026.1"/>
</dbReference>
<dbReference type="Gene3D" id="3.30.360.10">
    <property type="entry name" value="Dihydrodipicolinate Reductase, domain 2"/>
    <property type="match status" value="1"/>
</dbReference>
<comment type="similarity">
    <text evidence="1">Belongs to the Gfo/Idh/MocA family.</text>
</comment>
<dbReference type="OrthoDB" id="9815825at2"/>
<evidence type="ECO:0000256" key="2">
    <source>
        <dbReference type="ARBA" id="ARBA00023002"/>
    </source>
</evidence>
<sequence length="334" mass="37566">MTQKVRWGILSTASIAQNHVIPAFMRADNAEVVAISSLSGRAEEVAEAFGIEKAYDSYHEVLDDDTIDAVYIPLPNSLHKEWAIRAAYKKKHILVEKPIALSSTDALEIKQACLDNDVILMEAFMYMLHPQHQRVKALIEEGAIGKVKHFESTFTFYLADRDGNIRMEKDLGGGSLYDVGSYNIHAMRYLLDEEPISVKSDAVIDKETGVDLTSVSYYTFKSGITATLTSSFDQFHQQAYKIVGTKGMITVPFAYRPDNHGGVGEVILSTNTYTKTESFMNDLYRDEAEHISYTILNNQEPINTLTNSYQNMRVLERTTEAFTTNQTITIDDDE</sequence>
<dbReference type="STRING" id="306540.SAMN05421839_12918"/>
<keyword evidence="8" id="KW-1185">Reference proteome</keyword>
<dbReference type="InterPro" id="IPR050984">
    <property type="entry name" value="Gfo/Idh/MocA_domain"/>
</dbReference>
<dbReference type="SUPFAM" id="SSF51735">
    <property type="entry name" value="NAD(P)-binding Rossmann-fold domains"/>
    <property type="match status" value="1"/>
</dbReference>
<dbReference type="InterPro" id="IPR036291">
    <property type="entry name" value="NAD(P)-bd_dom_sf"/>
</dbReference>
<evidence type="ECO:0000259" key="4">
    <source>
        <dbReference type="Pfam" id="PF22725"/>
    </source>
</evidence>
<dbReference type="InterPro" id="IPR000683">
    <property type="entry name" value="Gfo/Idh/MocA-like_OxRdtase_N"/>
</dbReference>
<protein>
    <submittedName>
        <fullName evidence="5">Oxidoreductase</fullName>
    </submittedName>
    <submittedName>
        <fullName evidence="6">Predicted dehydrogenase</fullName>
    </submittedName>
</protein>
<proteinExistence type="inferred from homology"/>
<dbReference type="SUPFAM" id="SSF55347">
    <property type="entry name" value="Glyceraldehyde-3-phosphate dehydrogenase-like, C-terminal domain"/>
    <property type="match status" value="1"/>
</dbReference>
<keyword evidence="2" id="KW-0560">Oxidoreductase</keyword>
<evidence type="ECO:0000259" key="3">
    <source>
        <dbReference type="Pfam" id="PF01408"/>
    </source>
</evidence>
<dbReference type="AlphaFoldDB" id="A0A1I5RE58"/>
<dbReference type="GO" id="GO:0016491">
    <property type="term" value="F:oxidoreductase activity"/>
    <property type="evidence" value="ECO:0007669"/>
    <property type="project" value="UniProtKB-KW"/>
</dbReference>
<feature type="domain" description="Gfo/Idh/MocA-like oxidoreductase N-terminal" evidence="3">
    <location>
        <begin position="6"/>
        <end position="123"/>
    </location>
</feature>
<gene>
    <name evidence="5" type="ORF">HHA03_17060</name>
    <name evidence="6" type="ORF">SAMN05421839_12918</name>
</gene>
<evidence type="ECO:0000256" key="1">
    <source>
        <dbReference type="ARBA" id="ARBA00010928"/>
    </source>
</evidence>
<evidence type="ECO:0000313" key="8">
    <source>
        <dbReference type="Proteomes" id="UP000321547"/>
    </source>
</evidence>